<organism evidence="1">
    <name type="scientific">Tanacetum cinerariifolium</name>
    <name type="common">Dalmatian daisy</name>
    <name type="synonym">Chrysanthemum cinerariifolium</name>
    <dbReference type="NCBI Taxonomy" id="118510"/>
    <lineage>
        <taxon>Eukaryota</taxon>
        <taxon>Viridiplantae</taxon>
        <taxon>Streptophyta</taxon>
        <taxon>Embryophyta</taxon>
        <taxon>Tracheophyta</taxon>
        <taxon>Spermatophyta</taxon>
        <taxon>Magnoliopsida</taxon>
        <taxon>eudicotyledons</taxon>
        <taxon>Gunneridae</taxon>
        <taxon>Pentapetalae</taxon>
        <taxon>asterids</taxon>
        <taxon>campanulids</taxon>
        <taxon>Asterales</taxon>
        <taxon>Asteraceae</taxon>
        <taxon>Asteroideae</taxon>
        <taxon>Anthemideae</taxon>
        <taxon>Anthemidinae</taxon>
        <taxon>Tanacetum</taxon>
    </lineage>
</organism>
<evidence type="ECO:0000313" key="1">
    <source>
        <dbReference type="EMBL" id="GFC92224.1"/>
    </source>
</evidence>
<gene>
    <name evidence="1" type="ORF">Tci_864194</name>
</gene>
<name>A0A699S450_TANCI</name>
<dbReference type="AlphaFoldDB" id="A0A699S450"/>
<sequence>YIPEHPEDLLPAEDEAPIEAYIPKVASAPTPPLPPSFLSTRIRPSHTRAAMAQMRAIVPFTYHSLLLSGTPPLLPIPLLVPSTSRRAEIPEADTPPRKRLLLNAPRPECEVGESSVVAAAARQPRPTMALVRAEIEVLKRERLAYEQESIQIREALARSEAYSRTLEAR</sequence>
<dbReference type="EMBL" id="BKCJ011136435">
    <property type="protein sequence ID" value="GFC92224.1"/>
    <property type="molecule type" value="Genomic_DNA"/>
</dbReference>
<comment type="caution">
    <text evidence="1">The sequence shown here is derived from an EMBL/GenBank/DDBJ whole genome shotgun (WGS) entry which is preliminary data.</text>
</comment>
<accession>A0A699S450</accession>
<protein>
    <submittedName>
        <fullName evidence="1">Uncharacterized protein</fullName>
    </submittedName>
</protein>
<reference evidence="1" key="1">
    <citation type="journal article" date="2019" name="Sci. Rep.">
        <title>Draft genome of Tanacetum cinerariifolium, the natural source of mosquito coil.</title>
        <authorList>
            <person name="Yamashiro T."/>
            <person name="Shiraishi A."/>
            <person name="Satake H."/>
            <person name="Nakayama K."/>
        </authorList>
    </citation>
    <scope>NUCLEOTIDE SEQUENCE</scope>
</reference>
<feature type="non-terminal residue" evidence="1">
    <location>
        <position position="1"/>
    </location>
</feature>
<feature type="non-terminal residue" evidence="1">
    <location>
        <position position="169"/>
    </location>
</feature>
<proteinExistence type="predicted"/>